<dbReference type="InterPro" id="IPR037069">
    <property type="entry name" value="AcylCoA_DH/ox_N_sf"/>
</dbReference>
<dbReference type="Proteomes" id="UP001381003">
    <property type="component" value="Chromosome"/>
</dbReference>
<comment type="cofactor">
    <cofactor evidence="1 5">
        <name>FAD</name>
        <dbReference type="ChEBI" id="CHEBI:57692"/>
    </cofactor>
</comment>
<feature type="domain" description="Acyl-CoA dehydrogenase/oxidase N-terminal" evidence="8">
    <location>
        <begin position="87"/>
        <end position="199"/>
    </location>
</feature>
<dbReference type="RefSeq" id="WP_169702079.1">
    <property type="nucleotide sequence ID" value="NZ_CP104874.1"/>
</dbReference>
<dbReference type="InterPro" id="IPR009075">
    <property type="entry name" value="AcylCo_DH/oxidase_C"/>
</dbReference>
<evidence type="ECO:0000259" key="7">
    <source>
        <dbReference type="Pfam" id="PF02770"/>
    </source>
</evidence>
<accession>A0ABZ2FCL7</accession>
<dbReference type="Gene3D" id="1.10.540.10">
    <property type="entry name" value="Acyl-CoA dehydrogenase/oxidase, N-terminal domain"/>
    <property type="match status" value="1"/>
</dbReference>
<evidence type="ECO:0000259" key="6">
    <source>
        <dbReference type="Pfam" id="PF00441"/>
    </source>
</evidence>
<protein>
    <submittedName>
        <fullName evidence="9">Acyl-CoA dehydrogenase family protein</fullName>
    </submittedName>
</protein>
<evidence type="ECO:0000256" key="4">
    <source>
        <dbReference type="ARBA" id="ARBA00022827"/>
    </source>
</evidence>
<dbReference type="PROSITE" id="PS00073">
    <property type="entry name" value="ACYL_COA_DH_2"/>
    <property type="match status" value="1"/>
</dbReference>
<evidence type="ECO:0000313" key="9">
    <source>
        <dbReference type="EMBL" id="WWF03932.1"/>
    </source>
</evidence>
<dbReference type="Gene3D" id="1.20.140.10">
    <property type="entry name" value="Butyryl-CoA Dehydrogenase, subunit A, domain 3"/>
    <property type="match status" value="1"/>
</dbReference>
<keyword evidence="10" id="KW-1185">Reference proteome</keyword>
<dbReference type="Gene3D" id="2.40.110.10">
    <property type="entry name" value="Butyryl-CoA Dehydrogenase, subunit A, domain 2"/>
    <property type="match status" value="1"/>
</dbReference>
<comment type="similarity">
    <text evidence="2 5">Belongs to the acyl-CoA dehydrogenase family.</text>
</comment>
<gene>
    <name evidence="9" type="ORF">N5P18_09440</name>
</gene>
<dbReference type="InterPro" id="IPR006091">
    <property type="entry name" value="Acyl-CoA_Oxase/DH_mid-dom"/>
</dbReference>
<dbReference type="Pfam" id="PF02771">
    <property type="entry name" value="Acyl-CoA_dh_N"/>
    <property type="match status" value="1"/>
</dbReference>
<keyword evidence="5" id="KW-0560">Oxidoreductase</keyword>
<dbReference type="EMBL" id="CP104874">
    <property type="protein sequence ID" value="WWF03932.1"/>
    <property type="molecule type" value="Genomic_DNA"/>
</dbReference>
<keyword evidence="3 5" id="KW-0285">Flavoprotein</keyword>
<dbReference type="SUPFAM" id="SSF47203">
    <property type="entry name" value="Acyl-CoA dehydrogenase C-terminal domain-like"/>
    <property type="match status" value="1"/>
</dbReference>
<dbReference type="InterPro" id="IPR013786">
    <property type="entry name" value="AcylCoA_DH/ox_N"/>
</dbReference>
<feature type="domain" description="Acyl-CoA dehydrogenase/oxidase C-terminal" evidence="6">
    <location>
        <begin position="314"/>
        <end position="438"/>
    </location>
</feature>
<evidence type="ECO:0000256" key="3">
    <source>
        <dbReference type="ARBA" id="ARBA00022630"/>
    </source>
</evidence>
<dbReference type="InterPro" id="IPR009100">
    <property type="entry name" value="AcylCoA_DH/oxidase_NM_dom_sf"/>
</dbReference>
<reference evidence="9 10" key="1">
    <citation type="submission" date="2022-09" db="EMBL/GenBank/DDBJ databases">
        <title>Complete genome sequence of Janibacter terrae strain COS04-44, PCL-degrading bacteria isolated from oil spilled coast.</title>
        <authorList>
            <person name="Park H."/>
            <person name="Kim J.Y."/>
            <person name="An S.H."/>
            <person name="Lee C.M."/>
            <person name="Weon H.-Y."/>
        </authorList>
    </citation>
    <scope>NUCLEOTIDE SEQUENCE [LARGE SCALE GENOMIC DNA]</scope>
    <source>
        <strain evidence="9 10">COS04-44</strain>
    </source>
</reference>
<name>A0ABZ2FCL7_9MICO</name>
<dbReference type="Pfam" id="PF02770">
    <property type="entry name" value="Acyl-CoA_dh_M"/>
    <property type="match status" value="1"/>
</dbReference>
<feature type="domain" description="Acyl-CoA oxidase/dehydrogenase middle" evidence="7">
    <location>
        <begin position="205"/>
        <end position="294"/>
    </location>
</feature>
<proteinExistence type="inferred from homology"/>
<evidence type="ECO:0000256" key="1">
    <source>
        <dbReference type="ARBA" id="ARBA00001974"/>
    </source>
</evidence>
<sequence length="441" mass="46470">MASTDSMSLADKGQRLGLRLIAKAGGLPGLKDKEVRAKVERYLYKGAVTGFKAQTAAGRAFAERQGAGDPARVAPAKPRALFDLTPSEDQRMIQGVARELADEVIRPAAAQADAERTIPAEVRTAAAEMGLHLLGVPAELEGIAEERSAVTGAIVLEELARGDMGITTAIMAPAAVATAIASYGDADQQATYLPEFTSEDPPTAALALHEPQPLFDPFALRTTGRVEGDEIVLDGIKAIVPGASAADLFVVSAAIDGEPRLVIVTPGTEGVQTQDDPAMGVRAATTARLFLEGVRVPRSDLLGTTEDHADAVRRARLAWAAAAVGTSQAVLDHVSGYVKERKAFGEPIGYRQAVAFTVSDIAIELAGLRLVVWKAAARLDRGEDASAEIAQARSLVSRHATWIGSSGVQLLGGHGFVKEFDNERWYRDLRGAGVLEGTLLV</sequence>
<evidence type="ECO:0000313" key="10">
    <source>
        <dbReference type="Proteomes" id="UP001381003"/>
    </source>
</evidence>
<evidence type="ECO:0000256" key="2">
    <source>
        <dbReference type="ARBA" id="ARBA00009347"/>
    </source>
</evidence>
<dbReference type="PANTHER" id="PTHR43884">
    <property type="entry name" value="ACYL-COA DEHYDROGENASE"/>
    <property type="match status" value="1"/>
</dbReference>
<evidence type="ECO:0000256" key="5">
    <source>
        <dbReference type="RuleBase" id="RU362125"/>
    </source>
</evidence>
<keyword evidence="4 5" id="KW-0274">FAD</keyword>
<dbReference type="InterPro" id="IPR046373">
    <property type="entry name" value="Acyl-CoA_Oxase/DH_mid-dom_sf"/>
</dbReference>
<dbReference type="InterPro" id="IPR006089">
    <property type="entry name" value="Acyl-CoA_DH_CS"/>
</dbReference>
<evidence type="ECO:0000259" key="8">
    <source>
        <dbReference type="Pfam" id="PF02771"/>
    </source>
</evidence>
<dbReference type="InterPro" id="IPR036250">
    <property type="entry name" value="AcylCo_DH-like_C"/>
</dbReference>
<dbReference type="PANTHER" id="PTHR43884:SF12">
    <property type="entry name" value="ISOVALERYL-COA DEHYDROGENASE, MITOCHONDRIAL-RELATED"/>
    <property type="match status" value="1"/>
</dbReference>
<dbReference type="SUPFAM" id="SSF56645">
    <property type="entry name" value="Acyl-CoA dehydrogenase NM domain-like"/>
    <property type="match status" value="1"/>
</dbReference>
<dbReference type="Pfam" id="PF00441">
    <property type="entry name" value="Acyl-CoA_dh_1"/>
    <property type="match status" value="1"/>
</dbReference>
<organism evidence="9 10">
    <name type="scientific">Janibacter terrae</name>
    <dbReference type="NCBI Taxonomy" id="103817"/>
    <lineage>
        <taxon>Bacteria</taxon>
        <taxon>Bacillati</taxon>
        <taxon>Actinomycetota</taxon>
        <taxon>Actinomycetes</taxon>
        <taxon>Micrococcales</taxon>
        <taxon>Intrasporangiaceae</taxon>
        <taxon>Janibacter</taxon>
    </lineage>
</organism>